<dbReference type="GO" id="GO:0016787">
    <property type="term" value="F:hydrolase activity"/>
    <property type="evidence" value="ECO:0007669"/>
    <property type="project" value="UniProtKB-KW"/>
</dbReference>
<protein>
    <submittedName>
        <fullName evidence="3">Serine hydrolase domain-containing protein</fullName>
    </submittedName>
</protein>
<dbReference type="InterPro" id="IPR001466">
    <property type="entry name" value="Beta-lactam-related"/>
</dbReference>
<name>A0ABP7YE37_9SPHI</name>
<dbReference type="Gene3D" id="3.40.710.10">
    <property type="entry name" value="DD-peptidase/beta-lactamase superfamily"/>
    <property type="match status" value="1"/>
</dbReference>
<proteinExistence type="predicted"/>
<dbReference type="Proteomes" id="UP001500101">
    <property type="component" value="Unassembled WGS sequence"/>
</dbReference>
<reference evidence="4" key="1">
    <citation type="journal article" date="2019" name="Int. J. Syst. Evol. Microbiol.">
        <title>The Global Catalogue of Microorganisms (GCM) 10K type strain sequencing project: providing services to taxonomists for standard genome sequencing and annotation.</title>
        <authorList>
            <consortium name="The Broad Institute Genomics Platform"/>
            <consortium name="The Broad Institute Genome Sequencing Center for Infectious Disease"/>
            <person name="Wu L."/>
            <person name="Ma J."/>
        </authorList>
    </citation>
    <scope>NUCLEOTIDE SEQUENCE [LARGE SCALE GENOMIC DNA]</scope>
    <source>
        <strain evidence="4">JCM 16704</strain>
    </source>
</reference>
<keyword evidence="1" id="KW-0732">Signal</keyword>
<feature type="chain" id="PRO_5045275347" evidence="1">
    <location>
        <begin position="31"/>
        <end position="383"/>
    </location>
</feature>
<evidence type="ECO:0000313" key="4">
    <source>
        <dbReference type="Proteomes" id="UP001500101"/>
    </source>
</evidence>
<feature type="signal peptide" evidence="1">
    <location>
        <begin position="1"/>
        <end position="30"/>
    </location>
</feature>
<gene>
    <name evidence="3" type="ORF">GCM10022216_08310</name>
</gene>
<keyword evidence="3" id="KW-0378">Hydrolase</keyword>
<dbReference type="RefSeq" id="WP_344673424.1">
    <property type="nucleotide sequence ID" value="NZ_BAAAZI010000004.1"/>
</dbReference>
<dbReference type="PANTHER" id="PTHR43283">
    <property type="entry name" value="BETA-LACTAMASE-RELATED"/>
    <property type="match status" value="1"/>
</dbReference>
<keyword evidence="4" id="KW-1185">Reference proteome</keyword>
<evidence type="ECO:0000259" key="2">
    <source>
        <dbReference type="Pfam" id="PF00144"/>
    </source>
</evidence>
<feature type="domain" description="Beta-lactamase-related" evidence="2">
    <location>
        <begin position="53"/>
        <end position="355"/>
    </location>
</feature>
<evidence type="ECO:0000256" key="1">
    <source>
        <dbReference type="SAM" id="SignalP"/>
    </source>
</evidence>
<dbReference type="Pfam" id="PF00144">
    <property type="entry name" value="Beta-lactamase"/>
    <property type="match status" value="1"/>
</dbReference>
<evidence type="ECO:0000313" key="3">
    <source>
        <dbReference type="EMBL" id="GAA4134842.1"/>
    </source>
</evidence>
<sequence length="383" mass="44077">MINYQKLYRSKRNILFLIFLLALNSGFAQVDEADKIIKQLEQKEKQITELGRIMDRDSIPGLQIAYSKKGKKEFIEAGWLKQGQKEYVNVHTAFQAASLTKVVMAYTFFRLYDRGLISLDKPLWEYYKYVRIANNPQAKKITARMVLTHQSGLLNWEGDVPSQAWRQSALTSQFEPGTDYMYSGEGFYFLQETLEHITGKSFQELVEQEVIKPFKLKDSEILWKDRLADNAAFGHYSNAKARNLGMYRKSNAAYTLYTTASDYCTFLEKAILQGKGLKATTYKLFLSKAGEAKKSGQISPDDKYVPTALGLRMQINEVGTAYWHTGSNPGFRCFFIVYPKTQEILCAFSNSDNGFRAIPDILALFLNNNQTFWMYKWRQGELD</sequence>
<dbReference type="PANTHER" id="PTHR43283:SF18">
    <property type="match status" value="1"/>
</dbReference>
<accession>A0ABP7YE37</accession>
<dbReference type="InterPro" id="IPR012338">
    <property type="entry name" value="Beta-lactam/transpept-like"/>
</dbReference>
<dbReference type="InterPro" id="IPR050789">
    <property type="entry name" value="Diverse_Enzym_Activities"/>
</dbReference>
<dbReference type="SUPFAM" id="SSF56601">
    <property type="entry name" value="beta-lactamase/transpeptidase-like"/>
    <property type="match status" value="1"/>
</dbReference>
<organism evidence="3 4">
    <name type="scientific">Sphingobacterium kyonggiense</name>
    <dbReference type="NCBI Taxonomy" id="714075"/>
    <lineage>
        <taxon>Bacteria</taxon>
        <taxon>Pseudomonadati</taxon>
        <taxon>Bacteroidota</taxon>
        <taxon>Sphingobacteriia</taxon>
        <taxon>Sphingobacteriales</taxon>
        <taxon>Sphingobacteriaceae</taxon>
        <taxon>Sphingobacterium</taxon>
    </lineage>
</organism>
<dbReference type="EMBL" id="BAAAZI010000004">
    <property type="protein sequence ID" value="GAA4134842.1"/>
    <property type="molecule type" value="Genomic_DNA"/>
</dbReference>
<comment type="caution">
    <text evidence="3">The sequence shown here is derived from an EMBL/GenBank/DDBJ whole genome shotgun (WGS) entry which is preliminary data.</text>
</comment>